<comment type="caution">
    <text evidence="6">The sequence shown here is derived from an EMBL/GenBank/DDBJ whole genome shotgun (WGS) entry which is preliminary data.</text>
</comment>
<dbReference type="EMBL" id="JAKQYM010000001">
    <property type="protein sequence ID" value="MCI2227824.1"/>
    <property type="molecule type" value="Genomic_DNA"/>
</dbReference>
<dbReference type="EC" id="2.4.-.-" evidence="6"/>
<sequence length="367" mass="43094">MIIPVLFYLFVAFTVIQIIYYLAFSTFLLDNKKEKKNSSEISISVIICAKNEAENLQKFLPSILEQDYATYQVILINDASSDETSEVMKFFKEKNSNIKIIDVENIEAFWGNKKYALTLGIKAAKYEHLLFTDADCKPVSKNWIREMSKSFTHKKTIVLGYGKYQKEKKLVNLFIRFETLLTAIQYFSYAKIGSPYMGVGRNLAYHRSEFFNVKGFINHIQVRSGDDDLFIQDASNKENTTFCTSEDSFTISEAPKSFKEWSRQKRRHISTAKHYKTKHKFFLGLFFISKVFFFVLAPILFFFYPWKIILPIVLSYYLIQFIVIGFSARKLKESQIIYFLPFLEIGLLLFQFSIFINNLWSKPNHWK</sequence>
<keyword evidence="4" id="KW-1133">Transmembrane helix</keyword>
<dbReference type="PANTHER" id="PTHR43630:SF1">
    <property type="entry name" value="POLY-BETA-1,6-N-ACETYL-D-GLUCOSAMINE SYNTHASE"/>
    <property type="match status" value="1"/>
</dbReference>
<evidence type="ECO:0000259" key="5">
    <source>
        <dbReference type="Pfam" id="PF00535"/>
    </source>
</evidence>
<keyword evidence="4" id="KW-0812">Transmembrane</keyword>
<evidence type="ECO:0000313" key="7">
    <source>
        <dbReference type="Proteomes" id="UP001139369"/>
    </source>
</evidence>
<gene>
    <name evidence="6" type="ORF">MC378_01510</name>
</gene>
<feature type="transmembrane region" description="Helical" evidence="4">
    <location>
        <begin position="6"/>
        <end position="29"/>
    </location>
</feature>
<evidence type="ECO:0000256" key="3">
    <source>
        <dbReference type="ARBA" id="ARBA00022679"/>
    </source>
</evidence>
<keyword evidence="3 6" id="KW-0808">Transferase</keyword>
<dbReference type="InterPro" id="IPR001173">
    <property type="entry name" value="Glyco_trans_2-like"/>
</dbReference>
<proteinExistence type="inferred from homology"/>
<dbReference type="Pfam" id="PF00535">
    <property type="entry name" value="Glycos_transf_2"/>
    <property type="match status" value="1"/>
</dbReference>
<feature type="transmembrane region" description="Helical" evidence="4">
    <location>
        <begin position="338"/>
        <end position="360"/>
    </location>
</feature>
<evidence type="ECO:0000256" key="2">
    <source>
        <dbReference type="ARBA" id="ARBA00022676"/>
    </source>
</evidence>
<keyword evidence="7" id="KW-1185">Reference proteome</keyword>
<evidence type="ECO:0000256" key="1">
    <source>
        <dbReference type="ARBA" id="ARBA00006739"/>
    </source>
</evidence>
<organism evidence="6 7">
    <name type="scientific">Polaribacter marinus</name>
    <dbReference type="NCBI Taxonomy" id="2916838"/>
    <lineage>
        <taxon>Bacteria</taxon>
        <taxon>Pseudomonadati</taxon>
        <taxon>Bacteroidota</taxon>
        <taxon>Flavobacteriia</taxon>
        <taxon>Flavobacteriales</taxon>
        <taxon>Flavobacteriaceae</taxon>
    </lineage>
</organism>
<dbReference type="AlphaFoldDB" id="A0A9X1VJS0"/>
<accession>A0A9X1VJS0</accession>
<dbReference type="Proteomes" id="UP001139369">
    <property type="component" value="Unassembled WGS sequence"/>
</dbReference>
<feature type="transmembrane region" description="Helical" evidence="4">
    <location>
        <begin position="308"/>
        <end position="326"/>
    </location>
</feature>
<feature type="transmembrane region" description="Helical" evidence="4">
    <location>
        <begin position="281"/>
        <end position="302"/>
    </location>
</feature>
<dbReference type="GO" id="GO:0016757">
    <property type="term" value="F:glycosyltransferase activity"/>
    <property type="evidence" value="ECO:0007669"/>
    <property type="project" value="UniProtKB-KW"/>
</dbReference>
<dbReference type="RefSeq" id="WP_242176944.1">
    <property type="nucleotide sequence ID" value="NZ_JAKQYM010000001.1"/>
</dbReference>
<feature type="domain" description="Glycosyltransferase 2-like" evidence="5">
    <location>
        <begin position="44"/>
        <end position="170"/>
    </location>
</feature>
<name>A0A9X1VJS0_9FLAO</name>
<keyword evidence="4" id="KW-0472">Membrane</keyword>
<comment type="similarity">
    <text evidence="1">Belongs to the glycosyltransferase 2 family.</text>
</comment>
<dbReference type="Gene3D" id="3.90.550.10">
    <property type="entry name" value="Spore Coat Polysaccharide Biosynthesis Protein SpsA, Chain A"/>
    <property type="match status" value="1"/>
</dbReference>
<reference evidence="6" key="1">
    <citation type="submission" date="2022-02" db="EMBL/GenBank/DDBJ databases">
        <title>Polaribacter sp. MSW13, isolated from seawater.</title>
        <authorList>
            <person name="Kristyanto S."/>
            <person name="Jung J."/>
            <person name="Jeon C.O."/>
        </authorList>
    </citation>
    <scope>NUCLEOTIDE SEQUENCE</scope>
    <source>
        <strain evidence="6">MSW13</strain>
    </source>
</reference>
<evidence type="ECO:0000256" key="4">
    <source>
        <dbReference type="SAM" id="Phobius"/>
    </source>
</evidence>
<protein>
    <submittedName>
        <fullName evidence="6">Glycosyltransferase</fullName>
        <ecNumber evidence="6">2.4.-.-</ecNumber>
    </submittedName>
</protein>
<dbReference type="SUPFAM" id="SSF53448">
    <property type="entry name" value="Nucleotide-diphospho-sugar transferases"/>
    <property type="match status" value="1"/>
</dbReference>
<dbReference type="InterPro" id="IPR029044">
    <property type="entry name" value="Nucleotide-diphossugar_trans"/>
</dbReference>
<keyword evidence="2 6" id="KW-0328">Glycosyltransferase</keyword>
<evidence type="ECO:0000313" key="6">
    <source>
        <dbReference type="EMBL" id="MCI2227824.1"/>
    </source>
</evidence>
<dbReference type="PANTHER" id="PTHR43630">
    <property type="entry name" value="POLY-BETA-1,6-N-ACETYL-D-GLUCOSAMINE SYNTHASE"/>
    <property type="match status" value="1"/>
</dbReference>